<feature type="domain" description="THIF-type NAD/FAD binding fold" evidence="3">
    <location>
        <begin position="329"/>
        <end position="616"/>
    </location>
</feature>
<dbReference type="InterPro" id="IPR035985">
    <property type="entry name" value="Ubiquitin-activating_enz"/>
</dbReference>
<evidence type="ECO:0000313" key="6">
    <source>
        <dbReference type="Proteomes" id="UP001055712"/>
    </source>
</evidence>
<dbReference type="AlphaFoldDB" id="A0A9D4YX15"/>
<feature type="region of interest" description="Disordered" evidence="2">
    <location>
        <begin position="721"/>
        <end position="747"/>
    </location>
</feature>
<dbReference type="OrthoDB" id="338614at2759"/>
<dbReference type="GO" id="GO:0000045">
    <property type="term" value="P:autophagosome assembly"/>
    <property type="evidence" value="ECO:0007669"/>
    <property type="project" value="TreeGrafter"/>
</dbReference>
<dbReference type="Proteomes" id="UP001055712">
    <property type="component" value="Unassembled WGS sequence"/>
</dbReference>
<dbReference type="Pfam" id="PF16420">
    <property type="entry name" value="ATG7_N"/>
    <property type="match status" value="1"/>
</dbReference>
<organism evidence="5 6">
    <name type="scientific">Chlorella vulgaris</name>
    <name type="common">Green alga</name>
    <dbReference type="NCBI Taxonomy" id="3077"/>
    <lineage>
        <taxon>Eukaryota</taxon>
        <taxon>Viridiplantae</taxon>
        <taxon>Chlorophyta</taxon>
        <taxon>core chlorophytes</taxon>
        <taxon>Trebouxiophyceae</taxon>
        <taxon>Chlorellales</taxon>
        <taxon>Chlorellaceae</taxon>
        <taxon>Chlorella clade</taxon>
        <taxon>Chlorella</taxon>
    </lineage>
</organism>
<sequence length="747" mass="77972">MATILQFAPLQSKVDVTFWSALGDFKLHNMKLEEGPQPLQGSWTPSNHAELPGVLTVSAASLPSATAAPAAGGFTAAGDLYVLNTQERLLQFDRRAAAAEVGRRMWEAIQTGLAERDPGQLLHVVLLAFCDLKHYKYRFWFGVPALQPSQPFTLAAPPVSLLQALGQHAAAVADACSEHAAAAGQPAWLVTMGSGGEVAAAPLTEWQCLQQGEERGEHQLYLAVADSSNLADHPGWPLRNLLLLVAARWRCRSLRVLCLRQRQLRTDPADSLALTVQLPELPPGFSPAPLGGWEANERGRVGPRAADLGPSMDPRQLAAAAVDLNLRLMRWRAAPTLDVGAIAATRCLLLGAGTLGCAVARTLLGWGVRHITLLDNSRVAYSNPVRQSLYCFEDCLDGGKPKAQAAADALTRVFPGVVARGVQLSIPMPGHPLAQAELEQVQADIEALEALVQEHDVVFLLMDTRESRWLPTLLCAAHGRLAINAALGFDGFMVMRHGAPVPAELPAAAQLPASAGLPAAAEAAAEGAAEGAAAPEEAGAAAGTDAPAGGAAAARAPGLAASGRLGCYFCNDVVAPLDSTLDRSLDQQCTVARPGLSAIAGSLAVELMAAVLQHPAGAAAPAAGTPAAAAVAQAAAAAGEGEAAPLGDAPHMIRGQLGGFSQMCMSGQAFRQCTACSEAVVREYRRRGHAFLLQALTNPKHLEDLTGLTELHRSSEAALEAWASSDDDEEEAQVASAAGGDDDWHAL</sequence>
<dbReference type="PANTHER" id="PTHR10953">
    <property type="entry name" value="UBIQUITIN-ACTIVATING ENZYME E1"/>
    <property type="match status" value="1"/>
</dbReference>
<dbReference type="Gene3D" id="3.40.140.70">
    <property type="entry name" value="Ubiquitin-like modifier-activating enzyme ATG7 N-terminal domain"/>
    <property type="match status" value="1"/>
</dbReference>
<dbReference type="PANTHER" id="PTHR10953:SF3">
    <property type="entry name" value="UBIQUITIN-LIKE MODIFIER-ACTIVATING ENZYME ATG7"/>
    <property type="match status" value="1"/>
</dbReference>
<feature type="coiled-coil region" evidence="1">
    <location>
        <begin position="431"/>
        <end position="458"/>
    </location>
</feature>
<evidence type="ECO:0000256" key="2">
    <source>
        <dbReference type="SAM" id="MobiDB-lite"/>
    </source>
</evidence>
<dbReference type="Gene3D" id="3.40.50.720">
    <property type="entry name" value="NAD(P)-binding Rossmann-like Domain"/>
    <property type="match status" value="1"/>
</dbReference>
<dbReference type="InterPro" id="IPR032197">
    <property type="entry name" value="Atg7_N"/>
</dbReference>
<gene>
    <name evidence="5" type="ORF">D9Q98_005196</name>
</gene>
<evidence type="ECO:0000313" key="5">
    <source>
        <dbReference type="EMBL" id="KAI3430603.1"/>
    </source>
</evidence>
<reference evidence="5" key="1">
    <citation type="journal article" date="2019" name="Plant J.">
        <title>Chlorella vulgaris genome assembly and annotation reveals the molecular basis for metabolic acclimation to high light conditions.</title>
        <authorList>
            <person name="Cecchin M."/>
            <person name="Marcolungo L."/>
            <person name="Rossato M."/>
            <person name="Girolomoni L."/>
            <person name="Cosentino E."/>
            <person name="Cuine S."/>
            <person name="Li-Beisson Y."/>
            <person name="Delledonne M."/>
            <person name="Ballottari M."/>
        </authorList>
    </citation>
    <scope>NUCLEOTIDE SEQUENCE</scope>
    <source>
        <strain evidence="5">211/11P</strain>
    </source>
</reference>
<dbReference type="InterPro" id="IPR042522">
    <property type="entry name" value="Atg7_N_1"/>
</dbReference>
<dbReference type="GO" id="GO:0000407">
    <property type="term" value="C:phagophore assembly site"/>
    <property type="evidence" value="ECO:0007669"/>
    <property type="project" value="TreeGrafter"/>
</dbReference>
<reference evidence="5" key="2">
    <citation type="submission" date="2020-11" db="EMBL/GenBank/DDBJ databases">
        <authorList>
            <person name="Cecchin M."/>
            <person name="Marcolungo L."/>
            <person name="Rossato M."/>
            <person name="Girolomoni L."/>
            <person name="Cosentino E."/>
            <person name="Cuine S."/>
            <person name="Li-Beisson Y."/>
            <person name="Delledonne M."/>
            <person name="Ballottari M."/>
        </authorList>
    </citation>
    <scope>NUCLEOTIDE SEQUENCE</scope>
    <source>
        <strain evidence="5">211/11P</strain>
        <tissue evidence="5">Whole cell</tissue>
    </source>
</reference>
<dbReference type="GO" id="GO:0006995">
    <property type="term" value="P:cellular response to nitrogen starvation"/>
    <property type="evidence" value="ECO:0007669"/>
    <property type="project" value="TreeGrafter"/>
</dbReference>
<name>A0A9D4YX15_CHLVU</name>
<dbReference type="Pfam" id="PF00899">
    <property type="entry name" value="ThiF"/>
    <property type="match status" value="1"/>
</dbReference>
<dbReference type="InterPro" id="IPR045886">
    <property type="entry name" value="ThiF/MoeB/HesA"/>
</dbReference>
<dbReference type="EMBL" id="SIDB01000007">
    <property type="protein sequence ID" value="KAI3430603.1"/>
    <property type="molecule type" value="Genomic_DNA"/>
</dbReference>
<protein>
    <recommendedName>
        <fullName evidence="7">Ubiquitin-like modifier-activating enzyme ATG7</fullName>
    </recommendedName>
</protein>
<dbReference type="GO" id="GO:0034727">
    <property type="term" value="P:piecemeal microautophagy of the nucleus"/>
    <property type="evidence" value="ECO:0007669"/>
    <property type="project" value="TreeGrafter"/>
</dbReference>
<proteinExistence type="predicted"/>
<dbReference type="GO" id="GO:0019778">
    <property type="term" value="F:Atg12 activating enzyme activity"/>
    <property type="evidence" value="ECO:0007669"/>
    <property type="project" value="TreeGrafter"/>
</dbReference>
<feature type="domain" description="Ubiquitin-like modifier-activating enzyme Atg7 N-terminal" evidence="4">
    <location>
        <begin position="5"/>
        <end position="312"/>
    </location>
</feature>
<evidence type="ECO:0000259" key="3">
    <source>
        <dbReference type="Pfam" id="PF00899"/>
    </source>
</evidence>
<accession>A0A9D4YX15</accession>
<dbReference type="InterPro" id="IPR000594">
    <property type="entry name" value="ThiF_NAD_FAD-bd"/>
</dbReference>
<comment type="caution">
    <text evidence="5">The sequence shown here is derived from an EMBL/GenBank/DDBJ whole genome shotgun (WGS) entry which is preliminary data.</text>
</comment>
<keyword evidence="6" id="KW-1185">Reference proteome</keyword>
<dbReference type="InterPro" id="IPR042523">
    <property type="entry name" value="Atg7_N_2"/>
</dbReference>
<evidence type="ECO:0008006" key="7">
    <source>
        <dbReference type="Google" id="ProtNLM"/>
    </source>
</evidence>
<evidence type="ECO:0000259" key="4">
    <source>
        <dbReference type="Pfam" id="PF16420"/>
    </source>
</evidence>
<feature type="region of interest" description="Disordered" evidence="2">
    <location>
        <begin position="528"/>
        <end position="547"/>
    </location>
</feature>
<dbReference type="GO" id="GO:0032446">
    <property type="term" value="P:protein modification by small protein conjugation"/>
    <property type="evidence" value="ECO:0007669"/>
    <property type="project" value="TreeGrafter"/>
</dbReference>
<dbReference type="SUPFAM" id="SSF69572">
    <property type="entry name" value="Activating enzymes of the ubiquitin-like proteins"/>
    <property type="match status" value="1"/>
</dbReference>
<dbReference type="GO" id="GO:0000422">
    <property type="term" value="P:autophagy of mitochondrion"/>
    <property type="evidence" value="ECO:0007669"/>
    <property type="project" value="TreeGrafter"/>
</dbReference>
<dbReference type="GO" id="GO:0019779">
    <property type="term" value="F:Atg8 activating enzyme activity"/>
    <property type="evidence" value="ECO:0007669"/>
    <property type="project" value="TreeGrafter"/>
</dbReference>
<keyword evidence="1" id="KW-0175">Coiled coil</keyword>
<dbReference type="Gene3D" id="3.40.140.100">
    <property type="entry name" value="Ubiquitin-like modifier-activating enzyme ATG7 C-terminal domain"/>
    <property type="match status" value="1"/>
</dbReference>
<evidence type="ECO:0000256" key="1">
    <source>
        <dbReference type="SAM" id="Coils"/>
    </source>
</evidence>